<dbReference type="Proteomes" id="UP000277204">
    <property type="component" value="Unassembled WGS sequence"/>
</dbReference>
<sequence>MQPERPRQLKLTVKNAEPHLFRQCFHGWGPYREPKDWSG</sequence>
<dbReference type="EMBL" id="UZAI01000373">
    <property type="protein sequence ID" value="VDO51930.1"/>
    <property type="molecule type" value="Genomic_DNA"/>
</dbReference>
<evidence type="ECO:0000313" key="2">
    <source>
        <dbReference type="Proteomes" id="UP000277204"/>
    </source>
</evidence>
<dbReference type="STRING" id="48269.A0A183LCW9"/>
<protein>
    <submittedName>
        <fullName evidence="1">Uncharacterized protein</fullName>
    </submittedName>
</protein>
<organism evidence="1 2">
    <name type="scientific">Schistosoma margrebowiei</name>
    <dbReference type="NCBI Taxonomy" id="48269"/>
    <lineage>
        <taxon>Eukaryota</taxon>
        <taxon>Metazoa</taxon>
        <taxon>Spiralia</taxon>
        <taxon>Lophotrochozoa</taxon>
        <taxon>Platyhelminthes</taxon>
        <taxon>Trematoda</taxon>
        <taxon>Digenea</taxon>
        <taxon>Strigeidida</taxon>
        <taxon>Schistosomatoidea</taxon>
        <taxon>Schistosomatidae</taxon>
        <taxon>Schistosoma</taxon>
    </lineage>
</organism>
<proteinExistence type="predicted"/>
<evidence type="ECO:0000313" key="1">
    <source>
        <dbReference type="EMBL" id="VDO51930.1"/>
    </source>
</evidence>
<reference evidence="1 2" key="1">
    <citation type="submission" date="2018-11" db="EMBL/GenBank/DDBJ databases">
        <authorList>
            <consortium name="Pathogen Informatics"/>
        </authorList>
    </citation>
    <scope>NUCLEOTIDE SEQUENCE [LARGE SCALE GENOMIC DNA]</scope>
    <source>
        <strain evidence="1 2">Zambia</strain>
    </source>
</reference>
<keyword evidence="2" id="KW-1185">Reference proteome</keyword>
<name>A0A183LCW9_9TREM</name>
<dbReference type="AlphaFoldDB" id="A0A183LCW9"/>
<accession>A0A183LCW9</accession>
<gene>
    <name evidence="1" type="ORF">SMRZ_LOCUS1644</name>
</gene>